<dbReference type="SUPFAM" id="SSF81653">
    <property type="entry name" value="Calcium ATPase, transduction domain A"/>
    <property type="match status" value="1"/>
</dbReference>
<dbReference type="Gene3D" id="2.70.150.10">
    <property type="entry name" value="Calcium-transporting ATPase, cytoplasmic transduction domain A"/>
    <property type="match status" value="1"/>
</dbReference>
<gene>
    <name evidence="1" type="ORF">POM88_024499</name>
</gene>
<dbReference type="PANTHER" id="PTHR33681:SF11">
    <property type="entry name" value="ALGINATE LYASE"/>
    <property type="match status" value="1"/>
</dbReference>
<organism evidence="1 2">
    <name type="scientific">Heracleum sosnowskyi</name>
    <dbReference type="NCBI Taxonomy" id="360622"/>
    <lineage>
        <taxon>Eukaryota</taxon>
        <taxon>Viridiplantae</taxon>
        <taxon>Streptophyta</taxon>
        <taxon>Embryophyta</taxon>
        <taxon>Tracheophyta</taxon>
        <taxon>Spermatophyta</taxon>
        <taxon>Magnoliopsida</taxon>
        <taxon>eudicotyledons</taxon>
        <taxon>Gunneridae</taxon>
        <taxon>Pentapetalae</taxon>
        <taxon>asterids</taxon>
        <taxon>campanulids</taxon>
        <taxon>Apiales</taxon>
        <taxon>Apiaceae</taxon>
        <taxon>Apioideae</taxon>
        <taxon>apioid superclade</taxon>
        <taxon>Tordylieae</taxon>
        <taxon>Tordyliinae</taxon>
        <taxon>Heracleum</taxon>
    </lineage>
</organism>
<keyword evidence="2" id="KW-1185">Reference proteome</keyword>
<evidence type="ECO:0000313" key="2">
    <source>
        <dbReference type="Proteomes" id="UP001237642"/>
    </source>
</evidence>
<name>A0AAD8I581_9APIA</name>
<proteinExistence type="predicted"/>
<dbReference type="InterPro" id="IPR008250">
    <property type="entry name" value="ATPase_P-typ_transduc_dom_A_sf"/>
</dbReference>
<reference evidence="1" key="2">
    <citation type="submission" date="2023-05" db="EMBL/GenBank/DDBJ databases">
        <authorList>
            <person name="Schelkunov M.I."/>
        </authorList>
    </citation>
    <scope>NUCLEOTIDE SEQUENCE</scope>
    <source>
        <strain evidence="1">Hsosn_3</strain>
        <tissue evidence="1">Leaf</tissue>
    </source>
</reference>
<reference evidence="1" key="1">
    <citation type="submission" date="2023-02" db="EMBL/GenBank/DDBJ databases">
        <title>Genome of toxic invasive species Heracleum sosnowskyi carries increased number of genes despite the absence of recent whole-genome duplications.</title>
        <authorList>
            <person name="Schelkunov M."/>
            <person name="Shtratnikova V."/>
            <person name="Makarenko M."/>
            <person name="Klepikova A."/>
            <person name="Omelchenko D."/>
            <person name="Novikova G."/>
            <person name="Obukhova E."/>
            <person name="Bogdanov V."/>
            <person name="Penin A."/>
            <person name="Logacheva M."/>
        </authorList>
    </citation>
    <scope>NUCLEOTIDE SEQUENCE</scope>
    <source>
        <strain evidence="1">Hsosn_3</strain>
        <tissue evidence="1">Leaf</tissue>
    </source>
</reference>
<protein>
    <submittedName>
        <fullName evidence="1">Uncharacterized protein</fullName>
    </submittedName>
</protein>
<dbReference type="PANTHER" id="PTHR33681">
    <property type="entry name" value="BINDING PROTEIN, PUTATIVE, EXPRESSED-RELATED"/>
    <property type="match status" value="1"/>
</dbReference>
<dbReference type="AlphaFoldDB" id="A0AAD8I581"/>
<comment type="caution">
    <text evidence="1">The sequence shown here is derived from an EMBL/GenBank/DDBJ whole genome shotgun (WGS) entry which is preliminary data.</text>
</comment>
<accession>A0AAD8I581</accession>
<sequence length="206" mass="23082">MWKESFEIVINNEGDVKKGATDLESIVTNLNLDTGLGVIDAFFASLSMILVSERPYNLPVEARYSFENGVRRMWVYANDKSHGPNSQTQPRTEVRIMVLMKCSTCCRILRYDTPCSNQYDKRVNVVRGLKLYDEIFTDTELSKLTDYVNELRVAGQNGELSGLLEKVLRDEKCKDEDATLLVLGDIVSIKLGGIVPSDVHLLEGGA</sequence>
<dbReference type="EMBL" id="JAUIZM010000006">
    <property type="protein sequence ID" value="KAK1377755.1"/>
    <property type="molecule type" value="Genomic_DNA"/>
</dbReference>
<dbReference type="Proteomes" id="UP001237642">
    <property type="component" value="Unassembled WGS sequence"/>
</dbReference>
<evidence type="ECO:0000313" key="1">
    <source>
        <dbReference type="EMBL" id="KAK1377755.1"/>
    </source>
</evidence>